<dbReference type="Pfam" id="PF00704">
    <property type="entry name" value="Glyco_hydro_18"/>
    <property type="match status" value="1"/>
</dbReference>
<dbReference type="InterPro" id="IPR036508">
    <property type="entry name" value="Chitin-bd_dom_sf"/>
</dbReference>
<dbReference type="SMART" id="SM00494">
    <property type="entry name" value="ChtBD2"/>
    <property type="match status" value="10"/>
</dbReference>
<dbReference type="SUPFAM" id="SSF57625">
    <property type="entry name" value="Invertebrate chitin-binding proteins"/>
    <property type="match status" value="10"/>
</dbReference>
<evidence type="ECO:0000256" key="2">
    <source>
        <dbReference type="ARBA" id="ARBA00022669"/>
    </source>
</evidence>
<feature type="compositionally biased region" description="Polar residues" evidence="3">
    <location>
        <begin position="1522"/>
        <end position="1538"/>
    </location>
</feature>
<feature type="signal peptide" evidence="4">
    <location>
        <begin position="1"/>
        <end position="29"/>
    </location>
</feature>
<dbReference type="PROSITE" id="PS51910">
    <property type="entry name" value="GH18_2"/>
    <property type="match status" value="1"/>
</dbReference>
<dbReference type="CDD" id="cd02872">
    <property type="entry name" value="GH18_chitolectin_chitotriosidase"/>
    <property type="match status" value="1"/>
</dbReference>
<dbReference type="GO" id="GO:0008061">
    <property type="term" value="F:chitin binding"/>
    <property type="evidence" value="ECO:0007669"/>
    <property type="project" value="UniProtKB-KW"/>
</dbReference>
<dbReference type="Gene3D" id="2.170.140.10">
    <property type="entry name" value="Chitin binding domain"/>
    <property type="match status" value="9"/>
</dbReference>
<dbReference type="GO" id="GO:0005576">
    <property type="term" value="C:extracellular region"/>
    <property type="evidence" value="ECO:0007669"/>
    <property type="project" value="InterPro"/>
</dbReference>
<dbReference type="Proteomes" id="UP000749559">
    <property type="component" value="Unassembled WGS sequence"/>
</dbReference>
<dbReference type="GO" id="GO:0006032">
    <property type="term" value="P:chitin catabolic process"/>
    <property type="evidence" value="ECO:0007669"/>
    <property type="project" value="TreeGrafter"/>
</dbReference>
<dbReference type="InterPro" id="IPR001223">
    <property type="entry name" value="Glyco_hydro18_cat"/>
</dbReference>
<dbReference type="InterPro" id="IPR029070">
    <property type="entry name" value="Chitinase_insertion_sf"/>
</dbReference>
<protein>
    <submittedName>
        <fullName evidence="5">Uncharacterized protein</fullName>
    </submittedName>
</protein>
<proteinExistence type="inferred from homology"/>
<feature type="chain" id="PRO_5043344296" evidence="4">
    <location>
        <begin position="30"/>
        <end position="1747"/>
    </location>
</feature>
<feature type="compositionally biased region" description="Polar residues" evidence="3">
    <location>
        <begin position="876"/>
        <end position="899"/>
    </location>
</feature>
<dbReference type="SMART" id="SM00636">
    <property type="entry name" value="Glyco_18"/>
    <property type="match status" value="1"/>
</dbReference>
<dbReference type="Gene3D" id="3.20.20.80">
    <property type="entry name" value="Glycosidases"/>
    <property type="match status" value="1"/>
</dbReference>
<dbReference type="FunFam" id="3.10.50.10:FF:000008">
    <property type="entry name" value="Chitinase 11"/>
    <property type="match status" value="1"/>
</dbReference>
<dbReference type="InterPro" id="IPR011583">
    <property type="entry name" value="Chitinase_II/V-like_cat"/>
</dbReference>
<dbReference type="PROSITE" id="PS50940">
    <property type="entry name" value="CHIT_BIND_II"/>
    <property type="match status" value="11"/>
</dbReference>
<reference evidence="5" key="1">
    <citation type="submission" date="2022-03" db="EMBL/GenBank/DDBJ databases">
        <authorList>
            <person name="Martin C."/>
        </authorList>
    </citation>
    <scope>NUCLEOTIDE SEQUENCE</scope>
</reference>
<dbReference type="Pfam" id="PF01607">
    <property type="entry name" value="CBM_14"/>
    <property type="match status" value="9"/>
</dbReference>
<feature type="region of interest" description="Disordered" evidence="3">
    <location>
        <begin position="1606"/>
        <end position="1637"/>
    </location>
</feature>
<gene>
    <name evidence="5" type="ORF">OFUS_LOCUS18243</name>
</gene>
<name>A0A8J1Y871_OWEFU</name>
<dbReference type="InterPro" id="IPR050314">
    <property type="entry name" value="Glycosyl_Hydrlase_18"/>
</dbReference>
<evidence type="ECO:0000256" key="4">
    <source>
        <dbReference type="SAM" id="SignalP"/>
    </source>
</evidence>
<evidence type="ECO:0000256" key="1">
    <source>
        <dbReference type="ARBA" id="ARBA00009121"/>
    </source>
</evidence>
<organism evidence="5 6">
    <name type="scientific">Owenia fusiformis</name>
    <name type="common">Polychaete worm</name>
    <dbReference type="NCBI Taxonomy" id="6347"/>
    <lineage>
        <taxon>Eukaryota</taxon>
        <taxon>Metazoa</taxon>
        <taxon>Spiralia</taxon>
        <taxon>Lophotrochozoa</taxon>
        <taxon>Annelida</taxon>
        <taxon>Polychaeta</taxon>
        <taxon>Sedentaria</taxon>
        <taxon>Canalipalpata</taxon>
        <taxon>Sabellida</taxon>
        <taxon>Oweniida</taxon>
        <taxon>Oweniidae</taxon>
        <taxon>Owenia</taxon>
    </lineage>
</organism>
<dbReference type="PANTHER" id="PTHR11177:SF317">
    <property type="entry name" value="CHITINASE 12-RELATED"/>
    <property type="match status" value="1"/>
</dbReference>
<dbReference type="EMBL" id="CAIIXF020000009">
    <property type="protein sequence ID" value="CAH1793388.1"/>
    <property type="molecule type" value="Genomic_DNA"/>
</dbReference>
<evidence type="ECO:0000256" key="3">
    <source>
        <dbReference type="SAM" id="MobiDB-lite"/>
    </source>
</evidence>
<dbReference type="InterPro" id="IPR017853">
    <property type="entry name" value="GH"/>
</dbReference>
<dbReference type="GO" id="GO:0005975">
    <property type="term" value="P:carbohydrate metabolic process"/>
    <property type="evidence" value="ECO:0007669"/>
    <property type="project" value="InterPro"/>
</dbReference>
<feature type="compositionally biased region" description="Basic and acidic residues" evidence="3">
    <location>
        <begin position="1539"/>
        <end position="1549"/>
    </location>
</feature>
<feature type="compositionally biased region" description="Polar residues" evidence="3">
    <location>
        <begin position="691"/>
        <end position="702"/>
    </location>
</feature>
<dbReference type="InterPro" id="IPR002557">
    <property type="entry name" value="Chitin-bd_dom"/>
</dbReference>
<dbReference type="SUPFAM" id="SSF51445">
    <property type="entry name" value="(Trans)glycosidases"/>
    <property type="match status" value="1"/>
</dbReference>
<accession>A0A8J1Y871</accession>
<feature type="compositionally biased region" description="Polar residues" evidence="3">
    <location>
        <begin position="1610"/>
        <end position="1625"/>
    </location>
</feature>
<dbReference type="Gene3D" id="3.10.50.10">
    <property type="match status" value="1"/>
</dbReference>
<feature type="compositionally biased region" description="Basic and acidic residues" evidence="3">
    <location>
        <begin position="706"/>
        <end position="721"/>
    </location>
</feature>
<sequence>MEIIRVYSGFNYLFVLWIYINLNQEGAAGKPNEQVRMCYFTNWSQYRPGEAKFLPENIDPHLCTHILYAFAKLSDSDYTMKPFEWNDLSTEWSKGMLERVVGLKKLNPKVKVLVSLGGWNMGSKQFSAMVATRRRRERFIKSVIEFILQTKTDGMDLDWEYPATRGSPLHDKEKYTSLVKELRRAFDDVDREEKLILAAAIPGSKLILESAYDLTEVSRYYDMMIAMCYDLHGSWEWFAGHHSPVFPHSNEKGIQRTLNMHWVVNYLLEFIPREKLVLGVATYGRSMTLRSEDKHNLGHRTVKPGSAGAFTNSPGVLAYYEICKLFANDGWNNVWSDDHAVPYAYKGTQWVGYDDIDSITIKGILARTYNLGGVAVWSLDLDDFQGDCHGTKYPLINQLKTVLEHDSLGNDDIIDDLSQKIKGNYLVKLNMERMMSEPDSKSLTHVLESSGMGKNYILDKEQPKGGIDDNSTTTEVFESVVTTVIPTRNVATNGTADALNDVHSFGASIHGNTFVHSGHRQILTTIRILDDDDDIINSDEFFQQIDQINFVDVNKGTIGRRVKREDGQKCSFPGVVKDPNNCHKYFQCFDNKLFNYNCGPEFVFDPRIQTCSYPSTVEGCAPETSISDQDGSQDQFICKTDGYFANPDDCNRFYRCVSGRVYQLSCTNGLFFNERSNSCDYPRNVDCKTKPANTHTVQQEDIVTQDEEKQADQDQHADDQAQNRYGEGSDQALNIYGERPGQSQDRYRGDSDKDQGGRMYIRHPESRGEESNHGDGDIKDWTQDRVEPPIRDLDNFVCPGTGYFPSLNDCSAFYHCDNNIGHKLRCNGGLVFNIHEETCDWPANVPECDSAHAPPVAPNNEGEFYKPGVRDDSNPDRLNQNRIPNRNSPIYPDQSNQHQIRPDYSGQDRSNGMNEEYQEYDTYSDYDNNGYDNRDTFPESTEDGSNGDAVTSTNNVESDRTSRISTDGDIPEYQEEEPPNMIDSDNMQEPRPIPQPKTDADAECYNGFLRDKGDCTTFYVCENGNRYRFSCPDNLAFSILHGHCVDPSRVPGCEYQSGINTDMKCSGTGYFRDRHDCRKYYECINGTAHAMFCKFGYVYSKQQGACDFIYKVPECTSTGILPSNDPTIPSQNILTSIFTTKRGSVTDEENATFTTSPANVEDVSEIKTDFGDDKADLDIESALREMHRCDEDGYTKDEEDCSVYYICAHGIRYRMECLDGHVYNSKTQQCDSAYNVPECLPNDINREKLTEQHSENPNTLERLSEPVDAIKKALLGLGKEDCNTGDTYRHPKQCGKFYACVTNFRYELQCPKGYYFNPSIEQCDIMENVLDCVNGTWNNTEPVELDDQPDDPRQNGTVESQLVCPFDGYFRDARNCSIFYECLNGNLLAMTCPHGLVYNSDIHACDFVWNSADCDTETYLGMLDDDADAVAKVNNSNELESNDTHDFQCPHDGVFRDPTNCSVFYECILSTRIRHECPAGLLFSNRIYMCDHPDRVECNISLDHELMTGVKAIEGTEYDSAVDTSRNTTDDLGNTHTIDNPKEDPDSNERSLCMDTMRIAFRGSCNMFLQCINETVTSLKKCPRDTYFNATSLLCQPGNCEDYISERSDMSSGDTANGNITNGENSTDKPDGYSNNKENIVEETNIDNLDFQIDETVNTNRTHEAMDSTTTDYDVLSTEKANGFDNEKQDNYNDDDEITIIAEVISTERNECTTEGSLEVSEDCHRFSVCLHGFVLNLECQNGFVFS</sequence>
<keyword evidence="2" id="KW-0147">Chitin-binding</keyword>
<evidence type="ECO:0000313" key="6">
    <source>
        <dbReference type="Proteomes" id="UP000749559"/>
    </source>
</evidence>
<comment type="similarity">
    <text evidence="1">Belongs to the glycosyl hydrolase 18 family. Chitinase class II subfamily.</text>
</comment>
<comment type="caution">
    <text evidence="5">The sequence shown here is derived from an EMBL/GenBank/DDBJ whole genome shotgun (WGS) entry which is preliminary data.</text>
</comment>
<feature type="compositionally biased region" description="Basic and acidic residues" evidence="3">
    <location>
        <begin position="745"/>
        <end position="780"/>
    </location>
</feature>
<feature type="compositionally biased region" description="Acidic residues" evidence="3">
    <location>
        <begin position="969"/>
        <end position="978"/>
    </location>
</feature>
<dbReference type="PANTHER" id="PTHR11177">
    <property type="entry name" value="CHITINASE"/>
    <property type="match status" value="1"/>
</dbReference>
<keyword evidence="4" id="KW-0732">Signal</keyword>
<dbReference type="SUPFAM" id="SSF54556">
    <property type="entry name" value="Chitinase insertion domain"/>
    <property type="match status" value="1"/>
</dbReference>
<feature type="region of interest" description="Disordered" evidence="3">
    <location>
        <begin position="852"/>
        <end position="994"/>
    </location>
</feature>
<feature type="region of interest" description="Disordered" evidence="3">
    <location>
        <begin position="690"/>
        <end position="780"/>
    </location>
</feature>
<feature type="region of interest" description="Disordered" evidence="3">
    <location>
        <begin position="1520"/>
        <end position="1549"/>
    </location>
</feature>
<dbReference type="GO" id="GO:0004568">
    <property type="term" value="F:chitinase activity"/>
    <property type="evidence" value="ECO:0007669"/>
    <property type="project" value="TreeGrafter"/>
</dbReference>
<evidence type="ECO:0000313" key="5">
    <source>
        <dbReference type="EMBL" id="CAH1793388.1"/>
    </source>
</evidence>
<keyword evidence="6" id="KW-1185">Reference proteome</keyword>
<dbReference type="OrthoDB" id="6020543at2759"/>